<dbReference type="EC" id="2.7.1.170" evidence="2"/>
<dbReference type="SUPFAM" id="SSF53067">
    <property type="entry name" value="Actin-like ATPase domain"/>
    <property type="match status" value="1"/>
</dbReference>
<keyword evidence="2" id="KW-0067">ATP-binding</keyword>
<dbReference type="Pfam" id="PF03702">
    <property type="entry name" value="AnmK"/>
    <property type="match status" value="1"/>
</dbReference>
<keyword evidence="2 3" id="KW-0808">Transferase</keyword>
<comment type="similarity">
    <text evidence="2">Belongs to the anhydro-N-acetylmuramic acid kinase family.</text>
</comment>
<dbReference type="InterPro" id="IPR005338">
    <property type="entry name" value="Anhydro_N_Ac-Mur_kinase"/>
</dbReference>
<accession>A0ABS5RU76</accession>
<comment type="caution">
    <text evidence="3">The sequence shown here is derived from an EMBL/GenBank/DDBJ whole genome shotgun (WGS) entry which is preliminary data.</text>
</comment>
<dbReference type="NCBIfam" id="NF007141">
    <property type="entry name" value="PRK09585.1-5"/>
    <property type="match status" value="1"/>
</dbReference>
<dbReference type="RefSeq" id="WP_213984116.1">
    <property type="nucleotide sequence ID" value="NZ_JAFMNX010000001.1"/>
</dbReference>
<keyword evidence="2" id="KW-0547">Nucleotide-binding</keyword>
<keyword evidence="2 3" id="KW-0418">Kinase</keyword>
<gene>
    <name evidence="2" type="primary">anmK</name>
    <name evidence="3" type="ORF">JYU29_07915</name>
</gene>
<comment type="catalytic activity">
    <reaction evidence="2">
        <text>1,6-anhydro-N-acetyl-beta-muramate + ATP + H2O = N-acetyl-D-muramate 6-phosphate + ADP + H(+)</text>
        <dbReference type="Rhea" id="RHEA:24952"/>
        <dbReference type="ChEBI" id="CHEBI:15377"/>
        <dbReference type="ChEBI" id="CHEBI:15378"/>
        <dbReference type="ChEBI" id="CHEBI:30616"/>
        <dbReference type="ChEBI" id="CHEBI:58690"/>
        <dbReference type="ChEBI" id="CHEBI:58722"/>
        <dbReference type="ChEBI" id="CHEBI:456216"/>
        <dbReference type="EC" id="2.7.1.170"/>
    </reaction>
</comment>
<reference evidence="3 4" key="1">
    <citation type="submission" date="2021-03" db="EMBL/GenBank/DDBJ databases">
        <title>Tianweitania aestuarii sp. nov., isolated from a tidal flat.</title>
        <authorList>
            <person name="Park S."/>
            <person name="Yoon J.-H."/>
        </authorList>
    </citation>
    <scope>NUCLEOTIDE SEQUENCE [LARGE SCALE GENOMIC DNA]</scope>
    <source>
        <strain evidence="3 4">BSSL-BM11</strain>
    </source>
</reference>
<sequence length="372" mass="39523">MAAMTTALGLMSGTSMDGIDVAALRTDGETIVERGPSLFVPYDDTFRARIEAALQTAKVIEQRDQRPHDLAELERDLTQRHAEAVHAFRAKFPDWQPELIGFHGQTVLHRPAEGLTVQIGDGALLAQRTGTPVVYNMRAADMVAGGQGAPLVPAYHVALAKSLPETFRRTPTVFVNIGGISNVTYVPASGDPVAFDSGPGNQLIDQWMQREGGLAFDADGVAAAKGSVHQAIVEAYLQLPFFARPAPKSLDRGDFDLSGVQGLNLNDGARTLAALAAEAVFAARKQMPETPKLWILCGGGRKNPHISGDLQRLAEADGGEVVAAEEVGLDGDATEAEAWAYLAVRSTRGLPLTWPTTTGCDRPVTGGVLAQP</sequence>
<comment type="pathway">
    <text evidence="2">Cell wall biogenesis; peptidoglycan recycling.</text>
</comment>
<dbReference type="PANTHER" id="PTHR30605">
    <property type="entry name" value="ANHYDRO-N-ACETYLMURAMIC ACID KINASE"/>
    <property type="match status" value="1"/>
</dbReference>
<organism evidence="3 4">
    <name type="scientific">Tianweitania aestuarii</name>
    <dbReference type="NCBI Taxonomy" id="2814886"/>
    <lineage>
        <taxon>Bacteria</taxon>
        <taxon>Pseudomonadati</taxon>
        <taxon>Pseudomonadota</taxon>
        <taxon>Alphaproteobacteria</taxon>
        <taxon>Hyphomicrobiales</taxon>
        <taxon>Phyllobacteriaceae</taxon>
        <taxon>Tianweitania</taxon>
    </lineage>
</organism>
<keyword evidence="4" id="KW-1185">Reference proteome</keyword>
<dbReference type="PANTHER" id="PTHR30605:SF0">
    <property type="entry name" value="ANHYDRO-N-ACETYLMURAMIC ACID KINASE"/>
    <property type="match status" value="1"/>
</dbReference>
<name>A0ABS5RU76_9HYPH</name>
<dbReference type="Proteomes" id="UP001297272">
    <property type="component" value="Unassembled WGS sequence"/>
</dbReference>
<evidence type="ECO:0000256" key="2">
    <source>
        <dbReference type="HAMAP-Rule" id="MF_01270"/>
    </source>
</evidence>
<evidence type="ECO:0000313" key="3">
    <source>
        <dbReference type="EMBL" id="MBS9720609.1"/>
    </source>
</evidence>
<proteinExistence type="inferred from homology"/>
<dbReference type="HAMAP" id="MF_01270">
    <property type="entry name" value="AnhMurNAc_kinase"/>
    <property type="match status" value="1"/>
</dbReference>
<protein>
    <recommendedName>
        <fullName evidence="2">Anhydro-N-acetylmuramic acid kinase</fullName>
        <ecNumber evidence="2">2.7.1.170</ecNumber>
    </recommendedName>
    <alternativeName>
        <fullName evidence="2">AnhMurNAc kinase</fullName>
    </alternativeName>
</protein>
<evidence type="ECO:0000313" key="4">
    <source>
        <dbReference type="Proteomes" id="UP001297272"/>
    </source>
</evidence>
<dbReference type="GO" id="GO:0016301">
    <property type="term" value="F:kinase activity"/>
    <property type="evidence" value="ECO:0007669"/>
    <property type="project" value="UniProtKB-KW"/>
</dbReference>
<dbReference type="InterPro" id="IPR043129">
    <property type="entry name" value="ATPase_NBD"/>
</dbReference>
<comment type="pathway">
    <text evidence="2">Amino-sugar metabolism; 1,6-anhydro-N-acetylmuramate degradation.</text>
</comment>
<keyword evidence="1 2" id="KW-0119">Carbohydrate metabolism</keyword>
<dbReference type="EMBL" id="JAFMNX010000001">
    <property type="protein sequence ID" value="MBS9720609.1"/>
    <property type="molecule type" value="Genomic_DNA"/>
</dbReference>
<evidence type="ECO:0000256" key="1">
    <source>
        <dbReference type="ARBA" id="ARBA00023277"/>
    </source>
</evidence>
<feature type="binding site" evidence="2">
    <location>
        <begin position="13"/>
        <end position="20"/>
    </location>
    <ligand>
        <name>ATP</name>
        <dbReference type="ChEBI" id="CHEBI:30616"/>
    </ligand>
</feature>
<dbReference type="Gene3D" id="3.30.420.40">
    <property type="match status" value="2"/>
</dbReference>
<comment type="function">
    <text evidence="2">Catalyzes the specific phosphorylation of 1,6-anhydro-N-acetylmuramic acid (anhMurNAc) with the simultaneous cleavage of the 1,6-anhydro ring, generating MurNAc-6-P. Is required for the utilization of anhMurNAc either imported from the medium or derived from its own cell wall murein, and thus plays a role in cell wall recycling.</text>
</comment>